<name>A0A8H4C4Z9_COLGL</name>
<comment type="caution">
    <text evidence="4">The sequence shown here is derived from an EMBL/GenBank/DDBJ whole genome shotgun (WGS) entry which is preliminary data.</text>
</comment>
<feature type="transmembrane region" description="Helical" evidence="2">
    <location>
        <begin position="167"/>
        <end position="186"/>
    </location>
</feature>
<feature type="chain" id="PRO_5034354237" evidence="3">
    <location>
        <begin position="19"/>
        <end position="235"/>
    </location>
</feature>
<evidence type="ECO:0000256" key="3">
    <source>
        <dbReference type="SAM" id="SignalP"/>
    </source>
</evidence>
<reference evidence="4" key="2">
    <citation type="submission" date="2020-03" db="EMBL/GenBank/DDBJ databases">
        <authorList>
            <person name="Fu F.-F."/>
            <person name="Chen J."/>
        </authorList>
    </citation>
    <scope>NUCLEOTIDE SEQUENCE</scope>
    <source>
        <strain evidence="4">Lc1</strain>
    </source>
</reference>
<feature type="signal peptide" evidence="3">
    <location>
        <begin position="1"/>
        <end position="18"/>
    </location>
</feature>
<keyword evidence="2" id="KW-0812">Transmembrane</keyword>
<feature type="region of interest" description="Disordered" evidence="1">
    <location>
        <begin position="208"/>
        <end position="235"/>
    </location>
</feature>
<keyword evidence="2" id="KW-1133">Transmembrane helix</keyword>
<sequence>MKPSTLLYALGLAEMATAMPVPMTISDMVSQIKGEARRWTHITRVSMHRMRPVAIPQELQQQWDDSKVEVVFDNRPVSPSRVIPPSLVLAAPRPLKTDYLQALSKHPQAAAAKDRVVDVDGTGSPETIKPMTLKDGLAELMPSRVPCWKHVQVPKPTIAIFEQHPDLIVLGAVIALVLVLLVLETVGTTFQGVRSHYTLPQGEIRLEGDEKPCKAPSFRSDVPPYRDEEDVERQS</sequence>
<dbReference type="GeneID" id="69016415"/>
<keyword evidence="2" id="KW-0472">Membrane</keyword>
<keyword evidence="5" id="KW-1185">Reference proteome</keyword>
<evidence type="ECO:0000256" key="2">
    <source>
        <dbReference type="SAM" id="Phobius"/>
    </source>
</evidence>
<protein>
    <submittedName>
        <fullName evidence="4">Uncharacterized protein</fullName>
    </submittedName>
</protein>
<dbReference type="EMBL" id="WVTB01000117">
    <property type="protein sequence ID" value="KAF3797311.1"/>
    <property type="molecule type" value="Genomic_DNA"/>
</dbReference>
<evidence type="ECO:0000256" key="1">
    <source>
        <dbReference type="SAM" id="MobiDB-lite"/>
    </source>
</evidence>
<keyword evidence="3" id="KW-0732">Signal</keyword>
<dbReference type="RefSeq" id="XP_045256475.1">
    <property type="nucleotide sequence ID" value="XM_045409230.1"/>
</dbReference>
<dbReference type="Proteomes" id="UP000613401">
    <property type="component" value="Unassembled WGS sequence"/>
</dbReference>
<evidence type="ECO:0000313" key="5">
    <source>
        <dbReference type="Proteomes" id="UP000613401"/>
    </source>
</evidence>
<gene>
    <name evidence="4" type="ORF">GCG54_00009282</name>
</gene>
<dbReference type="AlphaFoldDB" id="A0A8H4C4Z9"/>
<organism evidence="4 5">
    <name type="scientific">Colletotrichum gloeosporioides</name>
    <name type="common">Anthracnose fungus</name>
    <name type="synonym">Glomerella cingulata</name>
    <dbReference type="NCBI Taxonomy" id="474922"/>
    <lineage>
        <taxon>Eukaryota</taxon>
        <taxon>Fungi</taxon>
        <taxon>Dikarya</taxon>
        <taxon>Ascomycota</taxon>
        <taxon>Pezizomycotina</taxon>
        <taxon>Sordariomycetes</taxon>
        <taxon>Hypocreomycetidae</taxon>
        <taxon>Glomerellales</taxon>
        <taxon>Glomerellaceae</taxon>
        <taxon>Colletotrichum</taxon>
        <taxon>Colletotrichum gloeosporioides species complex</taxon>
    </lineage>
</organism>
<accession>A0A8H4C4Z9</accession>
<reference evidence="4" key="1">
    <citation type="journal article" date="2020" name="Phytopathology">
        <title>Genome sequence and comparative analysis of Colletotrichum gloeosporioides isolated from Liriodendron leaves.</title>
        <authorList>
            <person name="Fu F.F."/>
            <person name="Hao Z."/>
            <person name="Wang P."/>
            <person name="Lu Y."/>
            <person name="Xue L.J."/>
            <person name="Wei G."/>
            <person name="Tian Y."/>
            <person name="Baishi H."/>
            <person name="Xu H."/>
            <person name="Shi J."/>
            <person name="Cheng T."/>
            <person name="Wang G."/>
            <person name="Yi Y."/>
            <person name="Chen J."/>
        </authorList>
    </citation>
    <scope>NUCLEOTIDE SEQUENCE</scope>
    <source>
        <strain evidence="4">Lc1</strain>
    </source>
</reference>
<evidence type="ECO:0000313" key="4">
    <source>
        <dbReference type="EMBL" id="KAF3797311.1"/>
    </source>
</evidence>
<proteinExistence type="predicted"/>